<organism evidence="1 2">
    <name type="scientific">Alkalibacillus filiformis</name>
    <dbReference type="NCBI Taxonomy" id="200990"/>
    <lineage>
        <taxon>Bacteria</taxon>
        <taxon>Bacillati</taxon>
        <taxon>Bacillota</taxon>
        <taxon>Bacilli</taxon>
        <taxon>Bacillales</taxon>
        <taxon>Bacillaceae</taxon>
        <taxon>Alkalibacillus</taxon>
    </lineage>
</organism>
<sequence>MAFELKEEGFKLKEVLLIVVIPEATYHYHNHRLRNDEKPDRKLIETTHELF</sequence>
<name>A0ABU0DT23_9BACI</name>
<evidence type="ECO:0008006" key="3">
    <source>
        <dbReference type="Google" id="ProtNLM"/>
    </source>
</evidence>
<protein>
    <recommendedName>
        <fullName evidence="3">Transposase</fullName>
    </recommendedName>
</protein>
<dbReference type="Proteomes" id="UP001236723">
    <property type="component" value="Unassembled WGS sequence"/>
</dbReference>
<evidence type="ECO:0000313" key="1">
    <source>
        <dbReference type="EMBL" id="MDQ0351567.1"/>
    </source>
</evidence>
<evidence type="ECO:0000313" key="2">
    <source>
        <dbReference type="Proteomes" id="UP001236723"/>
    </source>
</evidence>
<accession>A0ABU0DT23</accession>
<keyword evidence="2" id="KW-1185">Reference proteome</keyword>
<reference evidence="1 2" key="1">
    <citation type="submission" date="2023-07" db="EMBL/GenBank/DDBJ databases">
        <title>Genomic Encyclopedia of Type Strains, Phase IV (KMG-IV): sequencing the most valuable type-strain genomes for metagenomic binning, comparative biology and taxonomic classification.</title>
        <authorList>
            <person name="Goeker M."/>
        </authorList>
    </citation>
    <scope>NUCLEOTIDE SEQUENCE [LARGE SCALE GENOMIC DNA]</scope>
    <source>
        <strain evidence="1 2">DSM 15448</strain>
    </source>
</reference>
<comment type="caution">
    <text evidence="1">The sequence shown here is derived from an EMBL/GenBank/DDBJ whole genome shotgun (WGS) entry which is preliminary data.</text>
</comment>
<gene>
    <name evidence="1" type="ORF">J2R98_001384</name>
</gene>
<dbReference type="EMBL" id="JAUSUP010000003">
    <property type="protein sequence ID" value="MDQ0351567.1"/>
    <property type="molecule type" value="Genomic_DNA"/>
</dbReference>
<proteinExistence type="predicted"/>